<dbReference type="Proteomes" id="UP000399805">
    <property type="component" value="Unassembled WGS sequence"/>
</dbReference>
<sequence length="55" mass="5729">MASVDLAGIAEPHRSAVTAIIDLARQGLFTDAQALLMIGRIRAVAGDLVVREGTP</sequence>
<keyword evidence="2" id="KW-1185">Reference proteome</keyword>
<accession>A0A6I8M1E0</accession>
<proteinExistence type="predicted"/>
<gene>
    <name evidence="1" type="ORF">AA23TX_06818</name>
</gene>
<organism evidence="1 2">
    <name type="scientific">Amycolatopsis camponoti</name>
    <dbReference type="NCBI Taxonomy" id="2606593"/>
    <lineage>
        <taxon>Bacteria</taxon>
        <taxon>Bacillati</taxon>
        <taxon>Actinomycetota</taxon>
        <taxon>Actinomycetes</taxon>
        <taxon>Pseudonocardiales</taxon>
        <taxon>Pseudonocardiaceae</taxon>
        <taxon>Amycolatopsis</taxon>
    </lineage>
</organism>
<reference evidence="1 2" key="1">
    <citation type="submission" date="2019-09" db="EMBL/GenBank/DDBJ databases">
        <authorList>
            <person name="Leyn A S."/>
        </authorList>
    </citation>
    <scope>NUCLEOTIDE SEQUENCE [LARGE SCALE GENOMIC DNA]</scope>
    <source>
        <strain evidence="1">AA231_1</strain>
    </source>
</reference>
<dbReference type="EMBL" id="CABVGP010000002">
    <property type="protein sequence ID" value="VVJ21802.1"/>
    <property type="molecule type" value="Genomic_DNA"/>
</dbReference>
<protein>
    <submittedName>
        <fullName evidence="1">Uncharacterized protein</fullName>
    </submittedName>
</protein>
<dbReference type="RefSeq" id="WP_155546666.1">
    <property type="nucleotide sequence ID" value="NZ_CABVGP010000002.1"/>
</dbReference>
<evidence type="ECO:0000313" key="1">
    <source>
        <dbReference type="EMBL" id="VVJ21802.1"/>
    </source>
</evidence>
<dbReference type="AlphaFoldDB" id="A0A6I8M1E0"/>
<evidence type="ECO:0000313" key="2">
    <source>
        <dbReference type="Proteomes" id="UP000399805"/>
    </source>
</evidence>
<name>A0A6I8M1E0_9PSEU</name>